<evidence type="ECO:0000313" key="2">
    <source>
        <dbReference type="EMBL" id="KAG2404281.1"/>
    </source>
</evidence>
<sequence length="134" mass="14527">MVRGGPTPVTGCFDCIICDLDDSDLVCNWCNVEDDGHTKQSLTIRVGEKLCDSMVDVVIDVGLMVMVAAVFVCYCFGKNQMDARALVVHGGNCSIMEKARFVRRSSASPTSMGCGCDSPWLKILGSSRSSRSYQ</sequence>
<feature type="transmembrane region" description="Helical" evidence="1">
    <location>
        <begin position="57"/>
        <end position="76"/>
    </location>
</feature>
<accession>A0A8T0KY28</accession>
<evidence type="ECO:0000313" key="3">
    <source>
        <dbReference type="Proteomes" id="UP000743370"/>
    </source>
</evidence>
<dbReference type="Proteomes" id="UP000743370">
    <property type="component" value="Unassembled WGS sequence"/>
</dbReference>
<proteinExistence type="predicted"/>
<keyword evidence="1" id="KW-0472">Membrane</keyword>
<name>A0A8T0KY28_PHAAN</name>
<protein>
    <submittedName>
        <fullName evidence="2">Uncharacterized protein</fullName>
    </submittedName>
</protein>
<evidence type="ECO:0000256" key="1">
    <source>
        <dbReference type="SAM" id="Phobius"/>
    </source>
</evidence>
<keyword evidence="1" id="KW-0812">Transmembrane</keyword>
<reference evidence="2 3" key="1">
    <citation type="submission" date="2020-05" db="EMBL/GenBank/DDBJ databases">
        <title>Vigna angularis (adzuki bean) Var. LongXiaoDou No. 4 denovo assembly.</title>
        <authorList>
            <person name="Xiang H."/>
        </authorList>
    </citation>
    <scope>NUCLEOTIDE SEQUENCE [LARGE SCALE GENOMIC DNA]</scope>
    <source>
        <tissue evidence="2">Leaf</tissue>
    </source>
</reference>
<gene>
    <name evidence="2" type="ORF">HKW66_Vig0112030</name>
</gene>
<keyword evidence="1" id="KW-1133">Transmembrane helix</keyword>
<dbReference type="EMBL" id="JABFOF010000002">
    <property type="protein sequence ID" value="KAG2404281.1"/>
    <property type="molecule type" value="Genomic_DNA"/>
</dbReference>
<comment type="caution">
    <text evidence="2">The sequence shown here is derived from an EMBL/GenBank/DDBJ whole genome shotgun (WGS) entry which is preliminary data.</text>
</comment>
<organism evidence="2 3">
    <name type="scientific">Phaseolus angularis</name>
    <name type="common">Azuki bean</name>
    <name type="synonym">Vigna angularis</name>
    <dbReference type="NCBI Taxonomy" id="3914"/>
    <lineage>
        <taxon>Eukaryota</taxon>
        <taxon>Viridiplantae</taxon>
        <taxon>Streptophyta</taxon>
        <taxon>Embryophyta</taxon>
        <taxon>Tracheophyta</taxon>
        <taxon>Spermatophyta</taxon>
        <taxon>Magnoliopsida</taxon>
        <taxon>eudicotyledons</taxon>
        <taxon>Gunneridae</taxon>
        <taxon>Pentapetalae</taxon>
        <taxon>rosids</taxon>
        <taxon>fabids</taxon>
        <taxon>Fabales</taxon>
        <taxon>Fabaceae</taxon>
        <taxon>Papilionoideae</taxon>
        <taxon>50 kb inversion clade</taxon>
        <taxon>NPAAA clade</taxon>
        <taxon>indigoferoid/millettioid clade</taxon>
        <taxon>Phaseoleae</taxon>
        <taxon>Vigna</taxon>
    </lineage>
</organism>
<dbReference type="AlphaFoldDB" id="A0A8T0KY28"/>